<dbReference type="AlphaFoldDB" id="A0ABD3UCJ6"/>
<keyword evidence="2" id="KW-1185">Reference proteome</keyword>
<accession>A0ABD3UCJ6</accession>
<dbReference type="PANTHER" id="PTHR45913">
    <property type="entry name" value="EPM2A-INTERACTING PROTEIN 1"/>
    <property type="match status" value="1"/>
</dbReference>
<evidence type="ECO:0000313" key="1">
    <source>
        <dbReference type="EMBL" id="KAL3847217.1"/>
    </source>
</evidence>
<dbReference type="Proteomes" id="UP001634394">
    <property type="component" value="Unassembled WGS sequence"/>
</dbReference>
<proteinExistence type="predicted"/>
<name>A0ABD3UCJ6_SINWO</name>
<dbReference type="EMBL" id="JBJQND010000016">
    <property type="protein sequence ID" value="KAL3847217.1"/>
    <property type="molecule type" value="Genomic_DNA"/>
</dbReference>
<dbReference type="PANTHER" id="PTHR45913:SF21">
    <property type="entry name" value="DUF4371 DOMAIN-CONTAINING PROTEIN"/>
    <property type="match status" value="1"/>
</dbReference>
<sequence>MKVVEHICPEKKKQFGTVSLLKQTVTCRVDDIASNLHQQLERTSEKFIWYSVTLDESTDVSDTAQMLIFIRGVDENFKITEDIAGFCSMYNMTKGRDVYYEL</sequence>
<gene>
    <name evidence="1" type="ORF">ACJMK2_018139</name>
</gene>
<evidence type="ECO:0000313" key="2">
    <source>
        <dbReference type="Proteomes" id="UP001634394"/>
    </source>
</evidence>
<protein>
    <recommendedName>
        <fullName evidence="3">General transcription factor II-I repeat domain-containing protein 2</fullName>
    </recommendedName>
</protein>
<comment type="caution">
    <text evidence="1">The sequence shown here is derived from an EMBL/GenBank/DDBJ whole genome shotgun (WGS) entry which is preliminary data.</text>
</comment>
<reference evidence="1 2" key="1">
    <citation type="submission" date="2024-11" db="EMBL/GenBank/DDBJ databases">
        <title>Chromosome-level genome assembly of the freshwater bivalve Anodonta woodiana.</title>
        <authorList>
            <person name="Chen X."/>
        </authorList>
    </citation>
    <scope>NUCLEOTIDE SEQUENCE [LARGE SCALE GENOMIC DNA]</scope>
    <source>
        <strain evidence="1">MN2024</strain>
        <tissue evidence="1">Gills</tissue>
    </source>
</reference>
<organism evidence="1 2">
    <name type="scientific">Sinanodonta woodiana</name>
    <name type="common">Chinese pond mussel</name>
    <name type="synonym">Anodonta woodiana</name>
    <dbReference type="NCBI Taxonomy" id="1069815"/>
    <lineage>
        <taxon>Eukaryota</taxon>
        <taxon>Metazoa</taxon>
        <taxon>Spiralia</taxon>
        <taxon>Lophotrochozoa</taxon>
        <taxon>Mollusca</taxon>
        <taxon>Bivalvia</taxon>
        <taxon>Autobranchia</taxon>
        <taxon>Heteroconchia</taxon>
        <taxon>Palaeoheterodonta</taxon>
        <taxon>Unionida</taxon>
        <taxon>Unionoidea</taxon>
        <taxon>Unionidae</taxon>
        <taxon>Unioninae</taxon>
        <taxon>Sinanodonta</taxon>
    </lineage>
</organism>
<evidence type="ECO:0008006" key="3">
    <source>
        <dbReference type="Google" id="ProtNLM"/>
    </source>
</evidence>